<dbReference type="GO" id="GO:0005347">
    <property type="term" value="F:ATP transmembrane transporter activity"/>
    <property type="evidence" value="ECO:0007669"/>
    <property type="project" value="TreeGrafter"/>
</dbReference>
<evidence type="ECO:0000256" key="5">
    <source>
        <dbReference type="ARBA" id="ARBA00022737"/>
    </source>
</evidence>
<protein>
    <submittedName>
        <fullName evidence="11">Peroxisomal membrane protein pmp34</fullName>
    </submittedName>
</protein>
<evidence type="ECO:0000256" key="9">
    <source>
        <dbReference type="PROSITE-ProRule" id="PRU00282"/>
    </source>
</evidence>
<evidence type="ECO:0000313" key="11">
    <source>
        <dbReference type="EMBL" id="JAR96940.1"/>
    </source>
</evidence>
<dbReference type="GO" id="GO:0005778">
    <property type="term" value="C:peroxisomal membrane"/>
    <property type="evidence" value="ECO:0007669"/>
    <property type="project" value="UniProtKB-SubCell"/>
</dbReference>
<dbReference type="EMBL" id="GEMB01006398">
    <property type="protein sequence ID" value="JAR96940.1"/>
    <property type="molecule type" value="Transcribed_RNA"/>
</dbReference>
<dbReference type="Gene3D" id="1.50.40.10">
    <property type="entry name" value="Mitochondrial carrier domain"/>
    <property type="match status" value="1"/>
</dbReference>
<dbReference type="GO" id="GO:0015228">
    <property type="term" value="F:coenzyme A transmembrane transporter activity"/>
    <property type="evidence" value="ECO:0007669"/>
    <property type="project" value="TreeGrafter"/>
</dbReference>
<dbReference type="GO" id="GO:0015230">
    <property type="term" value="F:FAD transmembrane transporter activity"/>
    <property type="evidence" value="ECO:0007669"/>
    <property type="project" value="TreeGrafter"/>
</dbReference>
<dbReference type="PROSITE" id="PS50920">
    <property type="entry name" value="SOLCAR"/>
    <property type="match status" value="1"/>
</dbReference>
<evidence type="ECO:0000256" key="4">
    <source>
        <dbReference type="ARBA" id="ARBA00022692"/>
    </source>
</evidence>
<reference evidence="11" key="1">
    <citation type="submission" date="2016-04" db="EMBL/GenBank/DDBJ databases">
        <authorList>
            <person name="Calderon-Fernandez G.M.Sr."/>
        </authorList>
    </citation>
    <scope>NUCLEOTIDE SEQUENCE</scope>
    <source>
        <strain evidence="11">Int1</strain>
        <tissue evidence="11">Integument</tissue>
    </source>
</reference>
<feature type="non-terminal residue" evidence="11">
    <location>
        <position position="1"/>
    </location>
</feature>
<evidence type="ECO:0000256" key="6">
    <source>
        <dbReference type="ARBA" id="ARBA00022989"/>
    </source>
</evidence>
<reference evidence="11" key="2">
    <citation type="journal article" date="2017" name="J. Med. Entomol.">
        <title>Transcriptome Analysis of the Triatoma infestans (Hemiptera: Reduviidae) Integument.</title>
        <authorList>
            <person name="Calderon-Fernandez G.M."/>
            <person name="Moriconi D.E."/>
            <person name="Dulbecco A.B."/>
            <person name="Juarez M.P."/>
        </authorList>
    </citation>
    <scope>NUCLEOTIDE SEQUENCE</scope>
    <source>
        <strain evidence="11">Int1</strain>
        <tissue evidence="11">Integument</tissue>
    </source>
</reference>
<accession>A0A170VU14</accession>
<evidence type="ECO:0000256" key="8">
    <source>
        <dbReference type="ARBA" id="ARBA00023140"/>
    </source>
</evidence>
<evidence type="ECO:0000256" key="1">
    <source>
        <dbReference type="ARBA" id="ARBA00004585"/>
    </source>
</evidence>
<dbReference type="SUPFAM" id="SSF103506">
    <property type="entry name" value="Mitochondrial carrier"/>
    <property type="match status" value="1"/>
</dbReference>
<dbReference type="GO" id="GO:0015217">
    <property type="term" value="F:ADP transmembrane transporter activity"/>
    <property type="evidence" value="ECO:0007669"/>
    <property type="project" value="TreeGrafter"/>
</dbReference>
<dbReference type="GO" id="GO:0080122">
    <property type="term" value="F:AMP transmembrane transporter activity"/>
    <property type="evidence" value="ECO:0007669"/>
    <property type="project" value="TreeGrafter"/>
</dbReference>
<dbReference type="Pfam" id="PF00153">
    <property type="entry name" value="Mito_carr"/>
    <property type="match status" value="1"/>
</dbReference>
<name>A0A170VU14_TRIIF</name>
<dbReference type="InterPro" id="IPR023395">
    <property type="entry name" value="MCP_dom_sf"/>
</dbReference>
<dbReference type="AlphaFoldDB" id="A0A170VU14"/>
<dbReference type="InterPro" id="IPR018108">
    <property type="entry name" value="MCP_transmembrane"/>
</dbReference>
<keyword evidence="3 10" id="KW-0813">Transport</keyword>
<dbReference type="PANTHER" id="PTHR45939:SF5">
    <property type="entry name" value="PEROXISOMAL MEMBRANE PROTEIN PMP34"/>
    <property type="match status" value="1"/>
</dbReference>
<proteinExistence type="inferred from homology"/>
<keyword evidence="5" id="KW-0677">Repeat</keyword>
<feature type="repeat" description="Solcar" evidence="9">
    <location>
        <begin position="1"/>
        <end position="81"/>
    </location>
</feature>
<comment type="subcellular location">
    <subcellularLocation>
        <location evidence="1">Peroxisome membrane</location>
        <topology evidence="1">Multi-pass membrane protein</topology>
    </subcellularLocation>
</comment>
<evidence type="ECO:0000256" key="2">
    <source>
        <dbReference type="ARBA" id="ARBA00006375"/>
    </source>
</evidence>
<comment type="similarity">
    <text evidence="2 10">Belongs to the mitochondrial carrier (TC 2.A.29) family.</text>
</comment>
<dbReference type="InterPro" id="IPR052217">
    <property type="entry name" value="Mito/Peroxisomal_Carrier"/>
</dbReference>
<keyword evidence="6" id="KW-1133">Transmembrane helix</keyword>
<keyword evidence="8" id="KW-0576">Peroxisome</keyword>
<keyword evidence="7 9" id="KW-0472">Membrane</keyword>
<evidence type="ECO:0000256" key="7">
    <source>
        <dbReference type="ARBA" id="ARBA00023136"/>
    </source>
</evidence>
<evidence type="ECO:0000256" key="10">
    <source>
        <dbReference type="RuleBase" id="RU000488"/>
    </source>
</evidence>
<evidence type="ECO:0000256" key="3">
    <source>
        <dbReference type="ARBA" id="ARBA00022448"/>
    </source>
</evidence>
<sequence length="100" mass="11371">SMSAVAKMIATIITYPLQLAQAKLRHGHSDVTPSTGTIQLLIYVLKRQGVKGLYKGMEAKLLQTVLTTALMFMTYEKLQHLYLELWDNIYIFSHTIKISK</sequence>
<dbReference type="GO" id="GO:0044610">
    <property type="term" value="F:FMN transmembrane transporter activity"/>
    <property type="evidence" value="ECO:0007669"/>
    <property type="project" value="TreeGrafter"/>
</dbReference>
<keyword evidence="4 9" id="KW-0812">Transmembrane</keyword>
<organism evidence="11">
    <name type="scientific">Triatoma infestans</name>
    <name type="common">Assassin bug</name>
    <dbReference type="NCBI Taxonomy" id="30076"/>
    <lineage>
        <taxon>Eukaryota</taxon>
        <taxon>Metazoa</taxon>
        <taxon>Ecdysozoa</taxon>
        <taxon>Arthropoda</taxon>
        <taxon>Hexapoda</taxon>
        <taxon>Insecta</taxon>
        <taxon>Pterygota</taxon>
        <taxon>Neoptera</taxon>
        <taxon>Paraneoptera</taxon>
        <taxon>Hemiptera</taxon>
        <taxon>Heteroptera</taxon>
        <taxon>Panheteroptera</taxon>
        <taxon>Cimicomorpha</taxon>
        <taxon>Reduviidae</taxon>
        <taxon>Triatominae</taxon>
        <taxon>Triatoma</taxon>
    </lineage>
</organism>
<dbReference type="GO" id="GO:0051724">
    <property type="term" value="F:NAD transmembrane transporter activity"/>
    <property type="evidence" value="ECO:0007669"/>
    <property type="project" value="TreeGrafter"/>
</dbReference>
<dbReference type="PANTHER" id="PTHR45939">
    <property type="entry name" value="PEROXISOMAL MEMBRANE PROTEIN PMP34-RELATED"/>
    <property type="match status" value="1"/>
</dbReference>